<dbReference type="EMBL" id="JANAKD010000583">
    <property type="protein sequence ID" value="KAJ3492580.1"/>
    <property type="molecule type" value="Genomic_DNA"/>
</dbReference>
<sequence length="426" mass="47890">MMPSGRGTCRKTEGEVVLRQRLLVEAEPPDWDFTQAARYYYTVIKAISAVDNPPFHHPGFFKCRFICQMLCDQLCKGSRIKNKVLGPGEDPEFAGIWTKFYRYSAECLAIINRSMHEKGTARLTGLTGIIYLVFNDMCMNTSRWQAHIKGYLAYLEHLGGIARVLKMSSAPLYGLHIISVMGTVLNTTTPANQQVNGFDNFSDEHFKTTLGFTFEAGLPCPVDFQIAIVHINRMRAACAKFAMRPTPESQAAMARKVSEMFEKLQDADLDEWSQGVDWTHDKEKLKLAARIFLVAVRLYGILTLPSPVVMPWVASSAQAQSKIPGMSAYETVRLQHHQELMALLREDWETIEYQGSIAWPLIVAGVASAKGPAEDCGFIDHCLGTIWRKPSAAATFLLALQKLRDFWRSGKTGWEDCFDEPTPCYP</sequence>
<proteinExistence type="predicted"/>
<protein>
    <submittedName>
        <fullName evidence="1">Uncharacterized protein</fullName>
    </submittedName>
</protein>
<keyword evidence="2" id="KW-1185">Reference proteome</keyword>
<comment type="caution">
    <text evidence="1">The sequence shown here is derived from an EMBL/GenBank/DDBJ whole genome shotgun (WGS) entry which is preliminary data.</text>
</comment>
<reference evidence="1" key="1">
    <citation type="submission" date="2022-07" db="EMBL/GenBank/DDBJ databases">
        <title>Genome Sequence of Lecanicillium saksenae.</title>
        <authorList>
            <person name="Buettner E."/>
        </authorList>
    </citation>
    <scope>NUCLEOTIDE SEQUENCE</scope>
    <source>
        <strain evidence="1">VT-O1</strain>
    </source>
</reference>
<accession>A0ACC1QSU0</accession>
<evidence type="ECO:0000313" key="2">
    <source>
        <dbReference type="Proteomes" id="UP001148737"/>
    </source>
</evidence>
<evidence type="ECO:0000313" key="1">
    <source>
        <dbReference type="EMBL" id="KAJ3492580.1"/>
    </source>
</evidence>
<name>A0ACC1QSU0_9HYPO</name>
<organism evidence="1 2">
    <name type="scientific">Lecanicillium saksenae</name>
    <dbReference type="NCBI Taxonomy" id="468837"/>
    <lineage>
        <taxon>Eukaryota</taxon>
        <taxon>Fungi</taxon>
        <taxon>Dikarya</taxon>
        <taxon>Ascomycota</taxon>
        <taxon>Pezizomycotina</taxon>
        <taxon>Sordariomycetes</taxon>
        <taxon>Hypocreomycetidae</taxon>
        <taxon>Hypocreales</taxon>
        <taxon>Cordycipitaceae</taxon>
        <taxon>Lecanicillium</taxon>
    </lineage>
</organism>
<dbReference type="Proteomes" id="UP001148737">
    <property type="component" value="Unassembled WGS sequence"/>
</dbReference>
<gene>
    <name evidence="1" type="ORF">NLG97_g5289</name>
</gene>